<reference evidence="2" key="1">
    <citation type="submission" date="2024-06" db="EMBL/GenBank/DDBJ databases">
        <title>Streptomyces sp. strain HUAS MG91 genome sequences.</title>
        <authorList>
            <person name="Mo P."/>
        </authorList>
    </citation>
    <scope>NUCLEOTIDE SEQUENCE</scope>
    <source>
        <strain evidence="2">HUAS MG91</strain>
    </source>
</reference>
<proteinExistence type="predicted"/>
<dbReference type="KEGG" id="stac:ABII15_36090"/>
<feature type="region of interest" description="Disordered" evidence="1">
    <location>
        <begin position="177"/>
        <end position="202"/>
    </location>
</feature>
<protein>
    <submittedName>
        <fullName evidence="2">Uncharacterized protein</fullName>
    </submittedName>
</protein>
<gene>
    <name evidence="2" type="ORF">ABII15_36090</name>
</gene>
<organism evidence="2">
    <name type="scientific">Streptomyces tabacisoli</name>
    <dbReference type="NCBI Taxonomy" id="3156398"/>
    <lineage>
        <taxon>Bacteria</taxon>
        <taxon>Bacillati</taxon>
        <taxon>Actinomycetota</taxon>
        <taxon>Actinomycetes</taxon>
        <taxon>Kitasatosporales</taxon>
        <taxon>Streptomycetaceae</taxon>
        <taxon>Streptomyces</taxon>
    </lineage>
</organism>
<evidence type="ECO:0000256" key="1">
    <source>
        <dbReference type="SAM" id="MobiDB-lite"/>
    </source>
</evidence>
<accession>A0AAU8J4A8</accession>
<dbReference type="RefSeq" id="WP_353946496.1">
    <property type="nucleotide sequence ID" value="NZ_CP159534.1"/>
</dbReference>
<dbReference type="AlphaFoldDB" id="A0AAU8J4A8"/>
<dbReference type="EMBL" id="CP159534">
    <property type="protein sequence ID" value="XCJ75061.1"/>
    <property type="molecule type" value="Genomic_DNA"/>
</dbReference>
<feature type="compositionally biased region" description="Low complexity" evidence="1">
    <location>
        <begin position="179"/>
        <end position="189"/>
    </location>
</feature>
<name>A0AAU8J4A8_9ACTN</name>
<evidence type="ECO:0000313" key="2">
    <source>
        <dbReference type="EMBL" id="XCJ75061.1"/>
    </source>
</evidence>
<sequence length="202" mass="22066">MTDDTGRAALAKQELYGAAHEFERLLPHFEVPSAPASPPTPSAAARRLSSLTELIGNISDEVLFLDTDSDPGLDLGPVMWAYTEALVPAGRAVEHHTEAFNQIGFLRRYAEYPDNANLRDGRRASFDVVQERLELVQLNLKEAADSLRGSADRLDGTPPRTLAALSRSARPRNSIYRVPAASAPAPASPLRLAYLPEPRRGR</sequence>